<dbReference type="InterPro" id="IPR037198">
    <property type="entry name" value="MutL_C_sf"/>
</dbReference>
<evidence type="ECO:0000313" key="4">
    <source>
        <dbReference type="Proteomes" id="UP000285405"/>
    </source>
</evidence>
<dbReference type="InterPro" id="IPR014790">
    <property type="entry name" value="MutL_C"/>
</dbReference>
<dbReference type="GO" id="GO:0005524">
    <property type="term" value="F:ATP binding"/>
    <property type="evidence" value="ECO:0007669"/>
    <property type="project" value="InterPro"/>
</dbReference>
<protein>
    <submittedName>
        <fullName evidence="3">Putative dna mismatch repair protein</fullName>
    </submittedName>
</protein>
<dbReference type="Pfam" id="PF13589">
    <property type="entry name" value="HATPase_c_3"/>
    <property type="match status" value="1"/>
</dbReference>
<dbReference type="PANTHER" id="PTHR10073:SF47">
    <property type="entry name" value="DNA MISMATCH REPAIR PROTEIN MLH3"/>
    <property type="match status" value="1"/>
</dbReference>
<evidence type="ECO:0000256" key="1">
    <source>
        <dbReference type="ARBA" id="ARBA00006082"/>
    </source>
</evidence>
<dbReference type="GO" id="GO:0006298">
    <property type="term" value="P:mismatch repair"/>
    <property type="evidence" value="ECO:0007669"/>
    <property type="project" value="InterPro"/>
</dbReference>
<evidence type="ECO:0000313" key="3">
    <source>
        <dbReference type="EMBL" id="RKF54616.1"/>
    </source>
</evidence>
<dbReference type="AlphaFoldDB" id="A0A420HAZ3"/>
<dbReference type="InterPro" id="IPR036890">
    <property type="entry name" value="HATPase_C_sf"/>
</dbReference>
<dbReference type="InterPro" id="IPR038973">
    <property type="entry name" value="MutL/Mlh/Pms-like"/>
</dbReference>
<dbReference type="OrthoDB" id="429932at2759"/>
<dbReference type="GO" id="GO:0032300">
    <property type="term" value="C:mismatch repair complex"/>
    <property type="evidence" value="ECO:0007669"/>
    <property type="project" value="InterPro"/>
</dbReference>
<dbReference type="InterPro" id="IPR042120">
    <property type="entry name" value="MutL_C_dimsub"/>
</dbReference>
<dbReference type="Proteomes" id="UP000285405">
    <property type="component" value="Unassembled WGS sequence"/>
</dbReference>
<proteinExistence type="inferred from homology"/>
<accession>A0A420HAZ3</accession>
<gene>
    <name evidence="3" type="ORF">GcC1_210022</name>
</gene>
<comment type="similarity">
    <text evidence="1">Belongs to the DNA mismatch repair MutL/HexB family.</text>
</comment>
<dbReference type="PANTHER" id="PTHR10073">
    <property type="entry name" value="DNA MISMATCH REPAIR PROTEIN MLH, PMS, MUTL"/>
    <property type="match status" value="1"/>
</dbReference>
<evidence type="ECO:0000259" key="2">
    <source>
        <dbReference type="SMART" id="SM00853"/>
    </source>
</evidence>
<dbReference type="SMART" id="SM00853">
    <property type="entry name" value="MutL_C"/>
    <property type="match status" value="1"/>
</dbReference>
<organism evidence="3 4">
    <name type="scientific">Golovinomyces cichoracearum</name>
    <dbReference type="NCBI Taxonomy" id="62708"/>
    <lineage>
        <taxon>Eukaryota</taxon>
        <taxon>Fungi</taxon>
        <taxon>Dikarya</taxon>
        <taxon>Ascomycota</taxon>
        <taxon>Pezizomycotina</taxon>
        <taxon>Leotiomycetes</taxon>
        <taxon>Erysiphales</taxon>
        <taxon>Erysiphaceae</taxon>
        <taxon>Golovinomyces</taxon>
    </lineage>
</organism>
<dbReference type="SUPFAM" id="SSF55874">
    <property type="entry name" value="ATPase domain of HSP90 chaperone/DNA topoisomerase II/histidine kinase"/>
    <property type="match status" value="1"/>
</dbReference>
<dbReference type="Gene3D" id="3.30.1540.20">
    <property type="entry name" value="MutL, C-terminal domain, dimerisation subdomain"/>
    <property type="match status" value="1"/>
</dbReference>
<sequence>MSIFALSPDVINQVKSYSSVTSLNEVIYELLKNSLDASATRAEITVDYSRGTCSIEDNGLGIPPCEFHEAGGLGKAYHTSKQIDIETVHGGRGDSLASISSISILVITSRHYLFRSHNTLTINNSVSFSRQIPALPQSYLQFNHGTRVTVHNLFGNMPVRLKQRAINTRQSSGNGKEWEKLVMGVLSLLIPWTKTVISVTIRNKITNQKAVLQSPSPDADSEAVIPKLCRLLRQGSVISDEDTTSWVSVEASTENMKIIGTISIRPCISKRCQFVTFGVRPVPPEGSVIHDEINKLFYNSNFGNIEVVTDLDDLEIKNRQNDKRYKGARYTSRELKKVRKGIQRWPQFYFKIFSKDLSAEIAASGANSDFWQTSGRSKDKIKNLIREIVCKFLQDKDLCPRKFCQKRSEKECLFGQPLTMPLQQSKNIKQFPKHISNSTFSPVIREQSTNYDQFGSNIKLPYTGPNDQNLKIPINSWSKIKCGTSSRTSSMSLVENKLQSHGQAVTKRSFSESPKNNSILDTTLYEAQDSVANNNILGNNGTPNFIEVDISDRKKEPSISLSEQEILQSKCLISPGASELNEEITNNEETVSWINPLTKNKSIFDQRTGNSIAPFSFSTKTSPRNSWCRAVSKENQQKSEKSCISQLIRTWDSPIYSANEISIPQISMISENLTRSISHCGRYQNNFKRVNITSSKIDSSFNGRISKRALKESEFISQVDKKFILVKLSTDQNELSLKSDEILVMIDQHAADERIRIECLLEELCTPFQVIGTVASCRIKTYVLKKPLEVSLTLGEIKVLSNHQQHFSSWGISYQLPEKEKITSPTAKSLTLSILSLPPVIAERCQVKPNLLVSLLSREICKLQESKSSLPTKSSIASNGILSSSWLHRIHTCPDGILELLNSRACRSAIMFNDELSREQCENLVRQLSECSFPFQCAHGRPSMVPIVNLSGFDFSQKTGSKVF</sequence>
<name>A0A420HAZ3_9PEZI</name>
<dbReference type="GO" id="GO:0016887">
    <property type="term" value="F:ATP hydrolysis activity"/>
    <property type="evidence" value="ECO:0007669"/>
    <property type="project" value="InterPro"/>
</dbReference>
<reference evidence="3 4" key="1">
    <citation type="journal article" date="2018" name="BMC Genomics">
        <title>Comparative genome analyses reveal sequence features reflecting distinct modes of host-adaptation between dicot and monocot powdery mildew.</title>
        <authorList>
            <person name="Wu Y."/>
            <person name="Ma X."/>
            <person name="Pan Z."/>
            <person name="Kale S.D."/>
            <person name="Song Y."/>
            <person name="King H."/>
            <person name="Zhang Q."/>
            <person name="Presley C."/>
            <person name="Deng X."/>
            <person name="Wei C.I."/>
            <person name="Xiao S."/>
        </authorList>
    </citation>
    <scope>NUCLEOTIDE SEQUENCE [LARGE SCALE GENOMIC DNA]</scope>
    <source>
        <strain evidence="3">UCSC1</strain>
    </source>
</reference>
<feature type="domain" description="MutL C-terminal dimerisation" evidence="2">
    <location>
        <begin position="715"/>
        <end position="916"/>
    </location>
</feature>
<dbReference type="Gene3D" id="3.30.565.10">
    <property type="entry name" value="Histidine kinase-like ATPase, C-terminal domain"/>
    <property type="match status" value="1"/>
</dbReference>
<dbReference type="GO" id="GO:0140664">
    <property type="term" value="F:ATP-dependent DNA damage sensor activity"/>
    <property type="evidence" value="ECO:0007669"/>
    <property type="project" value="InterPro"/>
</dbReference>
<dbReference type="EMBL" id="MCBR01021026">
    <property type="protein sequence ID" value="RKF54616.1"/>
    <property type="molecule type" value="Genomic_DNA"/>
</dbReference>
<dbReference type="Pfam" id="PF08676">
    <property type="entry name" value="MutL_C"/>
    <property type="match status" value="1"/>
</dbReference>
<comment type="caution">
    <text evidence="3">The sequence shown here is derived from an EMBL/GenBank/DDBJ whole genome shotgun (WGS) entry which is preliminary data.</text>
</comment>
<dbReference type="SUPFAM" id="SSF118116">
    <property type="entry name" value="DNA mismatch repair protein MutL"/>
    <property type="match status" value="2"/>
</dbReference>